<keyword evidence="8" id="KW-0472">Membrane</keyword>
<evidence type="ECO:0000256" key="8">
    <source>
        <dbReference type="ARBA" id="ARBA00023136"/>
    </source>
</evidence>
<proteinExistence type="inferred from homology"/>
<evidence type="ECO:0000256" key="3">
    <source>
        <dbReference type="ARBA" id="ARBA00022475"/>
    </source>
</evidence>
<comment type="similarity">
    <text evidence="1">Belongs to the ABC transporter superfamily.</text>
</comment>
<feature type="domain" description="ABC transporter" evidence="9">
    <location>
        <begin position="2"/>
        <end position="237"/>
    </location>
</feature>
<sequence>MIEIKNLNKFYGEKQILKNINLTIEDGEIIGIIGESGAGKSTLLNCLNRLEDFEEGSVLIDGKEIKYLNYNQLKGIRKNIGMIFQGFSLINRKSIYKNIAMPMECWGYKPDEIDMKILEVSKLVGLEDKLKCKPKELSGGQKQRVAIARALTQNPKILLCDECTSALDPANTKSILNLLKSLREKLNITIVIVTHEMSVIQNICDRVAIIKDGKLVQVEQVDKAFINKSEYLKELLGEQNIEADENYENIIISSLYNENNKDIIYQLNKHIKSKYIIKAAEFINTSKGRIFKYNIDLSEDDLETVIEYLDRNNINYFHIDRGEE</sequence>
<protein>
    <submittedName>
        <fullName evidence="10">ATP-binding cassette domain-containing protein</fullName>
    </submittedName>
</protein>
<dbReference type="OrthoDB" id="9804199at2"/>
<organism evidence="10 11">
    <name type="scientific">Peptacetobacter hominis</name>
    <dbReference type="NCBI Taxonomy" id="2743610"/>
    <lineage>
        <taxon>Bacteria</taxon>
        <taxon>Bacillati</taxon>
        <taxon>Bacillota</taxon>
        <taxon>Clostridia</taxon>
        <taxon>Peptostreptococcales</taxon>
        <taxon>Peptostreptococcaceae</taxon>
        <taxon>Peptacetobacter</taxon>
    </lineage>
</organism>
<keyword evidence="3" id="KW-1003">Cell membrane</keyword>
<dbReference type="PANTHER" id="PTHR43166:SF30">
    <property type="entry name" value="METHIONINE IMPORT ATP-BINDING PROTEIN METN"/>
    <property type="match status" value="1"/>
</dbReference>
<keyword evidence="4" id="KW-0547">Nucleotide-binding</keyword>
<keyword evidence="2" id="KW-0813">Transport</keyword>
<keyword evidence="7" id="KW-0029">Amino-acid transport</keyword>
<dbReference type="Proteomes" id="UP000317863">
    <property type="component" value="Unassembled WGS sequence"/>
</dbReference>
<keyword evidence="6" id="KW-1278">Translocase</keyword>
<reference evidence="10 11" key="1">
    <citation type="submission" date="2019-02" db="EMBL/GenBank/DDBJ databases">
        <title>Peptostreptococcaceae bacterium ZHW00191 nov., a new bacterium isolated from the human gut.</title>
        <authorList>
            <person name="Zhou H.-W."/>
            <person name="Chen X.-J."/>
        </authorList>
    </citation>
    <scope>NUCLEOTIDE SEQUENCE [LARGE SCALE GENOMIC DNA]</scope>
    <source>
        <strain evidence="10 11">ZHW00191</strain>
    </source>
</reference>
<keyword evidence="11" id="KW-1185">Reference proteome</keyword>
<dbReference type="PANTHER" id="PTHR43166">
    <property type="entry name" value="AMINO ACID IMPORT ATP-BINDING PROTEIN"/>
    <property type="match status" value="1"/>
</dbReference>
<evidence type="ECO:0000256" key="4">
    <source>
        <dbReference type="ARBA" id="ARBA00022741"/>
    </source>
</evidence>
<dbReference type="InterPro" id="IPR017871">
    <property type="entry name" value="ABC_transporter-like_CS"/>
</dbReference>
<dbReference type="Pfam" id="PF00005">
    <property type="entry name" value="ABC_tran"/>
    <property type="match status" value="1"/>
</dbReference>
<dbReference type="SUPFAM" id="SSF52540">
    <property type="entry name" value="P-loop containing nucleoside triphosphate hydrolases"/>
    <property type="match status" value="1"/>
</dbReference>
<dbReference type="AlphaFoldDB" id="A0A544QTQ1"/>
<dbReference type="InterPro" id="IPR003593">
    <property type="entry name" value="AAA+_ATPase"/>
</dbReference>
<evidence type="ECO:0000256" key="2">
    <source>
        <dbReference type="ARBA" id="ARBA00022448"/>
    </source>
</evidence>
<dbReference type="InterPro" id="IPR027417">
    <property type="entry name" value="P-loop_NTPase"/>
</dbReference>
<evidence type="ECO:0000313" key="10">
    <source>
        <dbReference type="EMBL" id="TQQ84069.1"/>
    </source>
</evidence>
<dbReference type="InterPro" id="IPR003439">
    <property type="entry name" value="ABC_transporter-like_ATP-bd"/>
</dbReference>
<evidence type="ECO:0000256" key="6">
    <source>
        <dbReference type="ARBA" id="ARBA00022967"/>
    </source>
</evidence>
<name>A0A544QTQ1_9FIRM</name>
<dbReference type="GO" id="GO:0005524">
    <property type="term" value="F:ATP binding"/>
    <property type="evidence" value="ECO:0007669"/>
    <property type="project" value="UniProtKB-KW"/>
</dbReference>
<dbReference type="RefSeq" id="WP_142536523.1">
    <property type="nucleotide sequence ID" value="NZ_SGJB01000017.1"/>
</dbReference>
<dbReference type="GO" id="GO:0016887">
    <property type="term" value="F:ATP hydrolysis activity"/>
    <property type="evidence" value="ECO:0007669"/>
    <property type="project" value="InterPro"/>
</dbReference>
<evidence type="ECO:0000256" key="1">
    <source>
        <dbReference type="ARBA" id="ARBA00005417"/>
    </source>
</evidence>
<dbReference type="SMART" id="SM00382">
    <property type="entry name" value="AAA"/>
    <property type="match status" value="1"/>
</dbReference>
<evidence type="ECO:0000313" key="11">
    <source>
        <dbReference type="Proteomes" id="UP000317863"/>
    </source>
</evidence>
<dbReference type="GO" id="GO:0005886">
    <property type="term" value="C:plasma membrane"/>
    <property type="evidence" value="ECO:0007669"/>
    <property type="project" value="UniProtKB-ARBA"/>
</dbReference>
<dbReference type="FunFam" id="3.40.50.300:FF:000056">
    <property type="entry name" value="Cell division ATP-binding protein FtsE"/>
    <property type="match status" value="1"/>
</dbReference>
<dbReference type="EMBL" id="SGJB01000017">
    <property type="protein sequence ID" value="TQQ84069.1"/>
    <property type="molecule type" value="Genomic_DNA"/>
</dbReference>
<dbReference type="InterPro" id="IPR050086">
    <property type="entry name" value="MetN_ABC_transporter-like"/>
</dbReference>
<evidence type="ECO:0000256" key="7">
    <source>
        <dbReference type="ARBA" id="ARBA00022970"/>
    </source>
</evidence>
<evidence type="ECO:0000256" key="5">
    <source>
        <dbReference type="ARBA" id="ARBA00022840"/>
    </source>
</evidence>
<dbReference type="PROSITE" id="PS50893">
    <property type="entry name" value="ABC_TRANSPORTER_2"/>
    <property type="match status" value="1"/>
</dbReference>
<gene>
    <name evidence="10" type="ORF">EXD82_08685</name>
</gene>
<dbReference type="PROSITE" id="PS00211">
    <property type="entry name" value="ABC_TRANSPORTER_1"/>
    <property type="match status" value="1"/>
</dbReference>
<dbReference type="GO" id="GO:0006865">
    <property type="term" value="P:amino acid transport"/>
    <property type="evidence" value="ECO:0007669"/>
    <property type="project" value="UniProtKB-KW"/>
</dbReference>
<dbReference type="Gene3D" id="3.40.50.300">
    <property type="entry name" value="P-loop containing nucleotide triphosphate hydrolases"/>
    <property type="match status" value="1"/>
</dbReference>
<accession>A0A544QTQ1</accession>
<keyword evidence="5 10" id="KW-0067">ATP-binding</keyword>
<evidence type="ECO:0000259" key="9">
    <source>
        <dbReference type="PROSITE" id="PS50893"/>
    </source>
</evidence>
<comment type="caution">
    <text evidence="10">The sequence shown here is derived from an EMBL/GenBank/DDBJ whole genome shotgun (WGS) entry which is preliminary data.</text>
</comment>